<accession>W4QH86</accession>
<dbReference type="RefSeq" id="WP_035344177.1">
    <property type="nucleotide sequence ID" value="NZ_BAUU01000015.1"/>
</dbReference>
<evidence type="ECO:0000256" key="1">
    <source>
        <dbReference type="ARBA" id="ARBA00001974"/>
    </source>
</evidence>
<dbReference type="STRING" id="1236971.JCM9152_2444"/>
<keyword evidence="4" id="KW-0560">Oxidoreductase</keyword>
<dbReference type="OrthoDB" id="9806179at2"/>
<dbReference type="Pfam" id="PF07992">
    <property type="entry name" value="Pyr_redox_2"/>
    <property type="match status" value="1"/>
</dbReference>
<dbReference type="SUPFAM" id="SSF51905">
    <property type="entry name" value="FAD/NAD(P)-binding domain"/>
    <property type="match status" value="1"/>
</dbReference>
<reference evidence="6" key="1">
    <citation type="journal article" date="2014" name="Genome Announc.">
        <title>Draft Genome Sequences of Three Alkaliphilic Bacillus Strains, Bacillus wakoensis JCM 9140T, Bacillus akibai JCM 9157T, and Bacillus hemicellulosilyticus JCM 9152T.</title>
        <authorList>
            <person name="Yuki M."/>
            <person name="Oshima K."/>
            <person name="Suda W."/>
            <person name="Oshida Y."/>
            <person name="Kitamura K."/>
            <person name="Iida T."/>
            <person name="Hattori M."/>
            <person name="Ohkuma M."/>
        </authorList>
    </citation>
    <scope>NUCLEOTIDE SEQUENCE [LARGE SCALE GENOMIC DNA]</scope>
    <source>
        <strain evidence="6">JCM 9152</strain>
    </source>
</reference>
<dbReference type="PRINTS" id="PR00368">
    <property type="entry name" value="FADPNR"/>
</dbReference>
<keyword evidence="7" id="KW-1185">Reference proteome</keyword>
<protein>
    <submittedName>
        <fullName evidence="6">Thioredoxin reductase</fullName>
    </submittedName>
</protein>
<feature type="domain" description="FAD/NAD(P)-binding" evidence="5">
    <location>
        <begin position="2"/>
        <end position="279"/>
    </location>
</feature>
<evidence type="ECO:0000313" key="6">
    <source>
        <dbReference type="EMBL" id="GAE31008.1"/>
    </source>
</evidence>
<dbReference type="EMBL" id="BAUU01000015">
    <property type="protein sequence ID" value="GAE31008.1"/>
    <property type="molecule type" value="Genomic_DNA"/>
</dbReference>
<comment type="cofactor">
    <cofactor evidence="1">
        <name>FAD</name>
        <dbReference type="ChEBI" id="CHEBI:57692"/>
    </cofactor>
</comment>
<organism evidence="6 7">
    <name type="scientific">Halalkalibacter hemicellulosilyticusJCM 9152</name>
    <dbReference type="NCBI Taxonomy" id="1236971"/>
    <lineage>
        <taxon>Bacteria</taxon>
        <taxon>Bacillati</taxon>
        <taxon>Bacillota</taxon>
        <taxon>Bacilli</taxon>
        <taxon>Bacillales</taxon>
        <taxon>Bacillaceae</taxon>
        <taxon>Halalkalibacter</taxon>
    </lineage>
</organism>
<dbReference type="PRINTS" id="PR00469">
    <property type="entry name" value="PNDRDTASEII"/>
</dbReference>
<dbReference type="GO" id="GO:0016491">
    <property type="term" value="F:oxidoreductase activity"/>
    <property type="evidence" value="ECO:0007669"/>
    <property type="project" value="UniProtKB-KW"/>
</dbReference>
<comment type="caution">
    <text evidence="6">The sequence shown here is derived from an EMBL/GenBank/DDBJ whole genome shotgun (WGS) entry which is preliminary data.</text>
</comment>
<dbReference type="PANTHER" id="PTHR48105">
    <property type="entry name" value="THIOREDOXIN REDUCTASE 1-RELATED-RELATED"/>
    <property type="match status" value="1"/>
</dbReference>
<keyword evidence="3" id="KW-0285">Flavoprotein</keyword>
<dbReference type="AlphaFoldDB" id="W4QH86"/>
<dbReference type="Gene3D" id="3.50.50.60">
    <property type="entry name" value="FAD/NAD(P)-binding domain"/>
    <property type="match status" value="2"/>
</dbReference>
<comment type="subunit">
    <text evidence="2">Homodimer.</text>
</comment>
<evidence type="ECO:0000256" key="4">
    <source>
        <dbReference type="ARBA" id="ARBA00023002"/>
    </source>
</evidence>
<evidence type="ECO:0000256" key="3">
    <source>
        <dbReference type="ARBA" id="ARBA00022630"/>
    </source>
</evidence>
<name>W4QH86_9BACI</name>
<evidence type="ECO:0000256" key="2">
    <source>
        <dbReference type="ARBA" id="ARBA00011738"/>
    </source>
</evidence>
<dbReference type="InterPro" id="IPR023753">
    <property type="entry name" value="FAD/NAD-binding_dom"/>
</dbReference>
<gene>
    <name evidence="6" type="ORF">JCM9152_2444</name>
</gene>
<dbReference type="InterPro" id="IPR036188">
    <property type="entry name" value="FAD/NAD-bd_sf"/>
</dbReference>
<sequence>MFDVMIIGGGPSGLSAALVLGRARRSVLVIDNEQARNFVVQSSHGFLTRDAISPKELRHLAKKELKKYKTVQFCQGTARNLQQSHSNFLVEVGNLEFSAKKVIVASGLKEQLPNINGLKDLYGKYVFSCPYCDGWEFRDQKLTVIGNGNKLIEYVKLIRQWSKEIVLLTGGPRTFTSKDYEELTHRRIPIMEEEISGFSRERNDLQITLSNGVVITCDAAFLLKTNAIQHLILPEQLQVKLKKNGSYETSLHGQTIQKGLYIIGDAAKRFTGLVGAASEGYEAGVHVNKELVDEEW</sequence>
<proteinExistence type="predicted"/>
<dbReference type="Proteomes" id="UP000018895">
    <property type="component" value="Unassembled WGS sequence"/>
</dbReference>
<dbReference type="InterPro" id="IPR050097">
    <property type="entry name" value="Ferredoxin-NADP_redctase_2"/>
</dbReference>
<evidence type="ECO:0000259" key="5">
    <source>
        <dbReference type="Pfam" id="PF07992"/>
    </source>
</evidence>
<evidence type="ECO:0000313" key="7">
    <source>
        <dbReference type="Proteomes" id="UP000018895"/>
    </source>
</evidence>